<comment type="function">
    <text evidence="1">Binds anionic lipids and gangliosides at acidic pH.</text>
</comment>
<dbReference type="KEGG" id="bbel:109482567"/>
<gene>
    <name evidence="6" type="primary">LOC109482567</name>
</gene>
<sequence>MKTLVLFFAVCVAVAYSQKPEPCSPPSLWEARISRIDPEKRFSERAKISYDATNRRIRIIEEVNLLLEREYYDVLFIHNTEPGTEYRFNLKTKECNKREISDPWRPFQVPPNSTFLGESYIGTGAVPGAGVQTQLWERGFEGGDKYFGVYTVVGCIPIQEEFYSRRTGLVTSTFFDVTGGIADPNVFIPPRECE</sequence>
<evidence type="ECO:0000313" key="6">
    <source>
        <dbReference type="RefSeq" id="XP_019640888.1"/>
    </source>
</evidence>
<dbReference type="InterPro" id="IPR001299">
    <property type="entry name" value="Ependymin"/>
</dbReference>
<dbReference type="OrthoDB" id="6084362at2759"/>
<evidence type="ECO:0000313" key="5">
    <source>
        <dbReference type="Proteomes" id="UP000515135"/>
    </source>
</evidence>
<evidence type="ECO:0000256" key="4">
    <source>
        <dbReference type="SAM" id="SignalP"/>
    </source>
</evidence>
<evidence type="ECO:0000256" key="1">
    <source>
        <dbReference type="ARBA" id="ARBA00002024"/>
    </source>
</evidence>
<feature type="signal peptide" evidence="4">
    <location>
        <begin position="1"/>
        <end position="17"/>
    </location>
</feature>
<comment type="similarity">
    <text evidence="2">Belongs to the ependymin family.</text>
</comment>
<dbReference type="GO" id="GO:0005764">
    <property type="term" value="C:lysosome"/>
    <property type="evidence" value="ECO:0007669"/>
    <property type="project" value="TreeGrafter"/>
</dbReference>
<dbReference type="Proteomes" id="UP000515135">
    <property type="component" value="Unplaced"/>
</dbReference>
<name>A0A6P4ZVF8_BRABE</name>
<reference evidence="6" key="1">
    <citation type="submission" date="2025-08" db="UniProtKB">
        <authorList>
            <consortium name="RefSeq"/>
        </authorList>
    </citation>
    <scope>IDENTIFICATION</scope>
    <source>
        <tissue evidence="6">Gonad</tissue>
    </source>
</reference>
<organism evidence="5 6">
    <name type="scientific">Branchiostoma belcheri</name>
    <name type="common">Amphioxus</name>
    <dbReference type="NCBI Taxonomy" id="7741"/>
    <lineage>
        <taxon>Eukaryota</taxon>
        <taxon>Metazoa</taxon>
        <taxon>Chordata</taxon>
        <taxon>Cephalochordata</taxon>
        <taxon>Leptocardii</taxon>
        <taxon>Amphioxiformes</taxon>
        <taxon>Branchiostomatidae</taxon>
        <taxon>Branchiostoma</taxon>
    </lineage>
</organism>
<dbReference type="GO" id="GO:0005576">
    <property type="term" value="C:extracellular region"/>
    <property type="evidence" value="ECO:0007669"/>
    <property type="project" value="InterPro"/>
</dbReference>
<dbReference type="GO" id="GO:0007160">
    <property type="term" value="P:cell-matrix adhesion"/>
    <property type="evidence" value="ECO:0007669"/>
    <property type="project" value="InterPro"/>
</dbReference>
<accession>A0A6P4ZVF8</accession>
<keyword evidence="4" id="KW-0732">Signal</keyword>
<dbReference type="GO" id="GO:0005509">
    <property type="term" value="F:calcium ion binding"/>
    <property type="evidence" value="ECO:0007669"/>
    <property type="project" value="InterPro"/>
</dbReference>
<dbReference type="RefSeq" id="XP_019640888.1">
    <property type="nucleotide sequence ID" value="XM_019785329.1"/>
</dbReference>
<dbReference type="AlphaFoldDB" id="A0A6P4ZVF8"/>
<dbReference type="PRINTS" id="PR00317">
    <property type="entry name" value="EPENDYMIN"/>
</dbReference>
<protein>
    <recommendedName>
        <fullName evidence="3">Mammalian ependymin-related protein 1</fullName>
    </recommendedName>
</protein>
<keyword evidence="5" id="KW-1185">Reference proteome</keyword>
<evidence type="ECO:0000256" key="3">
    <source>
        <dbReference type="ARBA" id="ARBA00020678"/>
    </source>
</evidence>
<feature type="chain" id="PRO_5028469939" description="Mammalian ependymin-related protein 1" evidence="4">
    <location>
        <begin position="18"/>
        <end position="194"/>
    </location>
</feature>
<dbReference type="Pfam" id="PF00811">
    <property type="entry name" value="Ependymin"/>
    <property type="match status" value="1"/>
</dbReference>
<dbReference type="GeneID" id="109482567"/>
<dbReference type="PANTHER" id="PTHR10697:SF1">
    <property type="entry name" value="MAMMALIAN EPENDYMIN-RELATED PROTEIN 1"/>
    <property type="match status" value="1"/>
</dbReference>
<dbReference type="SMART" id="SM00026">
    <property type="entry name" value="EPEND"/>
    <property type="match status" value="1"/>
</dbReference>
<dbReference type="PANTHER" id="PTHR10697">
    <property type="entry name" value="MAMMALIAN EPENDYMIN-RELATED PROTEIN 1"/>
    <property type="match status" value="1"/>
</dbReference>
<evidence type="ECO:0000256" key="2">
    <source>
        <dbReference type="ARBA" id="ARBA00010771"/>
    </source>
</evidence>
<proteinExistence type="inferred from homology"/>